<evidence type="ECO:0000313" key="2">
    <source>
        <dbReference type="Proteomes" id="UP001156905"/>
    </source>
</evidence>
<accession>A0ABQ6APG2</accession>
<proteinExistence type="predicted"/>
<dbReference type="Proteomes" id="UP001156905">
    <property type="component" value="Unassembled WGS sequence"/>
</dbReference>
<organism evidence="1 2">
    <name type="scientific">Bradyrhizobium iriomotense</name>
    <dbReference type="NCBI Taxonomy" id="441950"/>
    <lineage>
        <taxon>Bacteria</taxon>
        <taxon>Pseudomonadati</taxon>
        <taxon>Pseudomonadota</taxon>
        <taxon>Alphaproteobacteria</taxon>
        <taxon>Hyphomicrobiales</taxon>
        <taxon>Nitrobacteraceae</taxon>
        <taxon>Bradyrhizobium</taxon>
    </lineage>
</organism>
<dbReference type="RefSeq" id="WP_284261451.1">
    <property type="nucleotide sequence ID" value="NZ_BSOW01000002.1"/>
</dbReference>
<reference evidence="2" key="1">
    <citation type="journal article" date="2019" name="Int. J. Syst. Evol. Microbiol.">
        <title>The Global Catalogue of Microorganisms (GCM) 10K type strain sequencing project: providing services to taxonomists for standard genome sequencing and annotation.</title>
        <authorList>
            <consortium name="The Broad Institute Genomics Platform"/>
            <consortium name="The Broad Institute Genome Sequencing Center for Infectious Disease"/>
            <person name="Wu L."/>
            <person name="Ma J."/>
        </authorList>
    </citation>
    <scope>NUCLEOTIDE SEQUENCE [LARGE SCALE GENOMIC DNA]</scope>
    <source>
        <strain evidence="2">NBRC 102520</strain>
    </source>
</reference>
<sequence>MPGKALVPRTSQRGSQPFSFLFPAVMAKKKQSNETTLHFLAALDFEGEPGADAVDAALDEAATGADETLSPLASPLAMVTAADLERADIASARAAQWTDRAECPSPIAASAAPEEFEKHLEAGNVDAMTEAFLADLLED</sequence>
<dbReference type="EMBL" id="BSOW01000002">
    <property type="protein sequence ID" value="GLR84144.1"/>
    <property type="molecule type" value="Genomic_DNA"/>
</dbReference>
<evidence type="ECO:0000313" key="1">
    <source>
        <dbReference type="EMBL" id="GLR84144.1"/>
    </source>
</evidence>
<name>A0ABQ6APG2_9BRAD</name>
<gene>
    <name evidence="1" type="ORF">GCM10007857_08540</name>
</gene>
<keyword evidence="2" id="KW-1185">Reference proteome</keyword>
<comment type="caution">
    <text evidence="1">The sequence shown here is derived from an EMBL/GenBank/DDBJ whole genome shotgun (WGS) entry which is preliminary data.</text>
</comment>
<protein>
    <submittedName>
        <fullName evidence="1">Uncharacterized protein</fullName>
    </submittedName>
</protein>